<dbReference type="Pfam" id="PF00732">
    <property type="entry name" value="GMC_oxred_N"/>
    <property type="match status" value="1"/>
</dbReference>
<dbReference type="OrthoDB" id="409726at2759"/>
<keyword evidence="4" id="KW-0472">Membrane</keyword>
<dbReference type="Pfam" id="PF05199">
    <property type="entry name" value="GMC_oxred_C"/>
    <property type="match status" value="1"/>
</dbReference>
<feature type="binding site" evidence="3">
    <location>
        <begin position="586"/>
        <end position="587"/>
    </location>
    <ligand>
        <name>FAD</name>
        <dbReference type="ChEBI" id="CHEBI:57692"/>
    </ligand>
</feature>
<dbReference type="PANTHER" id="PTHR45968:SF3">
    <property type="entry name" value="OS04G0573100 PROTEIN"/>
    <property type="match status" value="1"/>
</dbReference>
<dbReference type="AlphaFoldDB" id="A0A0G4H679"/>
<name>A0A0G4H679_VITBC</name>
<keyword evidence="8" id="KW-1185">Reference proteome</keyword>
<feature type="signal peptide" evidence="5">
    <location>
        <begin position="1"/>
        <end position="19"/>
    </location>
</feature>
<evidence type="ECO:0000313" key="8">
    <source>
        <dbReference type="Proteomes" id="UP000041254"/>
    </source>
</evidence>
<feature type="transmembrane region" description="Helical" evidence="4">
    <location>
        <begin position="684"/>
        <end position="704"/>
    </location>
</feature>
<dbReference type="Gene3D" id="3.30.560.10">
    <property type="entry name" value="Glucose Oxidase, domain 3"/>
    <property type="match status" value="1"/>
</dbReference>
<dbReference type="PhylomeDB" id="A0A0G4H679"/>
<dbReference type="EMBL" id="CDMY01001036">
    <property type="protein sequence ID" value="CEM39363.1"/>
    <property type="molecule type" value="Genomic_DNA"/>
</dbReference>
<dbReference type="GO" id="GO:0016614">
    <property type="term" value="F:oxidoreductase activity, acting on CH-OH group of donors"/>
    <property type="evidence" value="ECO:0007669"/>
    <property type="project" value="InterPro"/>
</dbReference>
<evidence type="ECO:0000256" key="3">
    <source>
        <dbReference type="PIRSR" id="PIRSR000137-2"/>
    </source>
</evidence>
<dbReference type="PANTHER" id="PTHR45968">
    <property type="entry name" value="OSJNBA0019K04.7 PROTEIN"/>
    <property type="match status" value="1"/>
</dbReference>
<dbReference type="Gene3D" id="3.50.50.60">
    <property type="entry name" value="FAD/NAD(P)-binding domain"/>
    <property type="match status" value="2"/>
</dbReference>
<dbReference type="InterPro" id="IPR012132">
    <property type="entry name" value="GMC_OxRdtase"/>
</dbReference>
<evidence type="ECO:0000259" key="6">
    <source>
        <dbReference type="PROSITE" id="PS00624"/>
    </source>
</evidence>
<feature type="domain" description="Glucose-methanol-choline oxidoreductase N-terminal" evidence="6">
    <location>
        <begin position="283"/>
        <end position="297"/>
    </location>
</feature>
<dbReference type="SUPFAM" id="SSF51905">
    <property type="entry name" value="FAD/NAD(P)-binding domain"/>
    <property type="match status" value="1"/>
</dbReference>
<reference evidence="7 8" key="1">
    <citation type="submission" date="2014-11" db="EMBL/GenBank/DDBJ databases">
        <authorList>
            <person name="Zhu J."/>
            <person name="Qi W."/>
            <person name="Song R."/>
        </authorList>
    </citation>
    <scope>NUCLEOTIDE SEQUENCE [LARGE SCALE GENOMIC DNA]</scope>
</reference>
<keyword evidence="4" id="KW-1133">Transmembrane helix</keyword>
<keyword evidence="3" id="KW-0285">Flavoprotein</keyword>
<evidence type="ECO:0000256" key="1">
    <source>
        <dbReference type="ARBA" id="ARBA00010790"/>
    </source>
</evidence>
<dbReference type="PIRSF" id="PIRSF000137">
    <property type="entry name" value="Alcohol_oxidase"/>
    <property type="match status" value="1"/>
</dbReference>
<keyword evidence="3" id="KW-0274">FAD</keyword>
<dbReference type="InterPro" id="IPR000172">
    <property type="entry name" value="GMC_OxRdtase_N"/>
</dbReference>
<dbReference type="Proteomes" id="UP000041254">
    <property type="component" value="Unassembled WGS sequence"/>
</dbReference>
<dbReference type="PROSITE" id="PS00624">
    <property type="entry name" value="GMC_OXRED_2"/>
    <property type="match status" value="1"/>
</dbReference>
<protein>
    <recommendedName>
        <fullName evidence="6">Glucose-methanol-choline oxidoreductase N-terminal domain-containing protein</fullName>
    </recommendedName>
</protein>
<feature type="binding site" evidence="3">
    <location>
        <position position="109"/>
    </location>
    <ligand>
        <name>FAD</name>
        <dbReference type="ChEBI" id="CHEBI:57692"/>
    </ligand>
</feature>
<evidence type="ECO:0000256" key="5">
    <source>
        <dbReference type="SAM" id="SignalP"/>
    </source>
</evidence>
<dbReference type="InParanoid" id="A0A0G4H679"/>
<comment type="similarity">
    <text evidence="1">Belongs to the GMC oxidoreductase family.</text>
</comment>
<gene>
    <name evidence="7" type="ORF">Vbra_19635</name>
</gene>
<dbReference type="InterPro" id="IPR051871">
    <property type="entry name" value="GMC_Oxidoreductase-Related"/>
</dbReference>
<dbReference type="STRING" id="1169540.A0A0G4H679"/>
<evidence type="ECO:0000256" key="2">
    <source>
        <dbReference type="ARBA" id="ARBA00022729"/>
    </source>
</evidence>
<comment type="cofactor">
    <cofactor evidence="3">
        <name>FAD</name>
        <dbReference type="ChEBI" id="CHEBI:57692"/>
    </cofactor>
</comment>
<sequence>MRAAVSILLLSLILSPASAQKTTNGVSSSPETDEKVYDTIIVGAGAAGCPLARTLADYGEEVLLLERGDDRQKFPEALTKRGGQTAMLNPVISEQFETAQGVVGHIGRVTGGGTAINAGVYIEEGTGYFDDLERLYGVTLNRTLIDESFDWLRDSGIVKPSSQDGQWNTALRASLEAEGYEWAGDEGTPQVAYDNAMVWRTYSIFDADTDKRHAADELLEGSTVTLQVLSEVQHLEFDEESADGAKLTATCVVYDKLTDTEGRERSRRRVCVRDGGRIILSAGAIHTPAILMRSGLGPREMLEAAGIDVVKDMPNVGKDLHDHPQTPIGVGLNAPGPVTIQSIMATRYAGPGCDAENPSPNEQCHFILIDELSQGYGITTGMALTAAKGAAQGKVSRRAFSLLEGFWECAHNFDIALKDEEVDTDTDAAEVEAPAVCSDQQADLANCARQGGSLLSWVTDPLSRGSVSLTADGSVVVDPKYFDHPMDRQAAALSIKEIVKLLSSDDMRSITANGEESCFASDLLTSGLVSSAMGLIFPPSKYAPADADLQLFPRGINASMLDTDDSPETLEAIFQSVADPLYISIWHYCGTVSMGTLIESDDFLLTGTSNVHVVDASVIPAVTRVNPMATVMMLGRYASVQLGEKRETLRHKERAYTFAVSRAEAPLVDGVGDVVEEEFVSGSVGLGGSVWGGLVLLVLGWFLLA</sequence>
<evidence type="ECO:0000313" key="7">
    <source>
        <dbReference type="EMBL" id="CEM39363.1"/>
    </source>
</evidence>
<dbReference type="InterPro" id="IPR007867">
    <property type="entry name" value="GMC_OxRtase_C"/>
</dbReference>
<dbReference type="InterPro" id="IPR036188">
    <property type="entry name" value="FAD/NAD-bd_sf"/>
</dbReference>
<dbReference type="VEuPathDB" id="CryptoDB:Vbra_19635"/>
<keyword evidence="4" id="KW-0812">Transmembrane</keyword>
<feature type="binding site" evidence="3">
    <location>
        <begin position="117"/>
        <end position="120"/>
    </location>
    <ligand>
        <name>FAD</name>
        <dbReference type="ChEBI" id="CHEBI:57692"/>
    </ligand>
</feature>
<dbReference type="GO" id="GO:0050660">
    <property type="term" value="F:flavin adenine dinucleotide binding"/>
    <property type="evidence" value="ECO:0007669"/>
    <property type="project" value="InterPro"/>
</dbReference>
<evidence type="ECO:0000256" key="4">
    <source>
        <dbReference type="SAM" id="Phobius"/>
    </source>
</evidence>
<dbReference type="SUPFAM" id="SSF54373">
    <property type="entry name" value="FAD-linked reductases, C-terminal domain"/>
    <property type="match status" value="1"/>
</dbReference>
<keyword evidence="2 5" id="KW-0732">Signal</keyword>
<proteinExistence type="inferred from homology"/>
<feature type="chain" id="PRO_5005191617" description="Glucose-methanol-choline oxidoreductase N-terminal domain-containing protein" evidence="5">
    <location>
        <begin position="20"/>
        <end position="705"/>
    </location>
</feature>
<organism evidence="7 8">
    <name type="scientific">Vitrella brassicaformis (strain CCMP3155)</name>
    <dbReference type="NCBI Taxonomy" id="1169540"/>
    <lineage>
        <taxon>Eukaryota</taxon>
        <taxon>Sar</taxon>
        <taxon>Alveolata</taxon>
        <taxon>Colpodellida</taxon>
        <taxon>Vitrellaceae</taxon>
        <taxon>Vitrella</taxon>
    </lineage>
</organism>
<accession>A0A0G4H679</accession>
<feature type="binding site" evidence="3">
    <location>
        <position position="232"/>
    </location>
    <ligand>
        <name>FAD</name>
        <dbReference type="ChEBI" id="CHEBI:57692"/>
    </ligand>
</feature>